<dbReference type="SMART" id="SM00248">
    <property type="entry name" value="ANK"/>
    <property type="match status" value="3"/>
</dbReference>
<dbReference type="SUPFAM" id="SSF48452">
    <property type="entry name" value="TPR-like"/>
    <property type="match status" value="1"/>
</dbReference>
<sequence>MGDACDLDELLDAARDGDLSKAAEILEASQTNIRLLLRHSDLERWTPLHFAAGNDHGEDVRSKLNRLNYTQPLGEVSLALVEKLLEDLLKSADSFRLLENDVKGHERQIEEVEDELSVLQKEQPELLRENVELHKRVLKESTETAARRRQWAARQTANEKELRRLRSLQHLQENQSQELQGSAERLRSRMAEIRKTSRDDRSGKSRTIVMRGPPPAPGARPRHVDVGRIEGPRAEAPALASHVAFVAEQLGESRRRLTEEVRSLKAAEAKEEAAAEELSRARARAAEREGPSDNPDDVTDEVKVLREEEARAAAELAELETECTALRQRGLRLSTEADAAEALIAQRRGLLQQAQQQRDVAKEAATRLELGTSDPAVAGLTSDLDEARRASSKTKSEEVAIREALAMLRGSLEAEEARGQAEAKEHAIQQSRLLEELAAAEQSRPAQKIVSLETAHRTAVQHAAKGSSQRAGLAAELARLRAHEVVQRRLLATATAEVEASQRAASATAEEALMEDAQRRLLSEVLQGAQSEADALQVYLETATSERLAASEEVAAARLVESSWRSAAQARQEAQLRLSKELQSARTGASEAEAKRSETRRKEEAISSASSVLGQRLAAEQAELAEAQQSCRELSSSLARAAQELDEVRGQCQSEEASIKRLQLQMTSLGSTLRSQEASTSEVTAQLAALRLELGQRQDTLREMVREESESQASVWAARREGEAAEAHAEALQGQIKAVSDSESHMEEVLRELEAAAASRDRQRAALAEERHSFEAELAECLAEMAEEESRSAATKHGPGSVRMRLEELEEESRRLRGTIASLEADQAELLQISDRAEVRLRPLRAEAARVRSQRGEVQWTLDRLRHRVASQHGELVNSTTTAAATSDVIRTVETEVHSAQSELSERMHEVTLALDDLMHMTAENQLLHEQLQRCKSHRDRLAHALEEQDSQQLPMMQELRGHEFLRDTVLRAYQEAIDERQRKEVAVSEMSKQVENSLEEVSGLKQSLEGLLHTEDLAGSQLQSGHSELAVLRAKMSDATHVLEMQEFASEELRVESSRLRLAASSQQVAINDAVLSAAAVAAQADALRAEVQSLQHDLEEARGHLADGKLQRDEALKSKSKLEDLLSTQRQMQLQKEAEIHALRGTVDAAPAENGKALQQTLERLQRLEGFMGTERGIFAAEVVGILLEYRADALAKTYKGDTPLHCGCRHDAANSVQQLLAKSWQGTIELLQATNRHYETALHVAVVSVSAQLWASLVDAAKGCRPCLEQRSDDGGTALHYAALEGNAIAFESLLQARADPGAIDCQGRTPLELATPEIKAMTGEMAAFCGEKSESFREEGNVEKLIALGNSLLAQKKYDGAIKTFDRALVEAQVVSDQEENAATKDQHERRRYQMCQELDGLLQAGETMGVRDSLHGLRAQRLPDHPQIYETFSTPASLQSSVVAALLGLCLAHLECGEPKSCMAAADAALRLSPESWQAFYARGTCFLRSGDLPQAEEDLAEAWRLRARMPKSDKEALWARVETLRRLRWEEAAAARRMLGTGTRSLDTMAIATTVVAKVQDMNAQDLSRTAWAFANARIKHEKLMDEISWEACHGVTHLKQLQNICRLMIQSVSL</sequence>
<dbReference type="Pfam" id="PF00023">
    <property type="entry name" value="Ank"/>
    <property type="match status" value="1"/>
</dbReference>
<comment type="caution">
    <text evidence="6">The sequence shown here is derived from an EMBL/GenBank/DDBJ whole genome shotgun (WGS) entry which is preliminary data.</text>
</comment>
<dbReference type="InterPro" id="IPR036770">
    <property type="entry name" value="Ankyrin_rpt-contain_sf"/>
</dbReference>
<feature type="coiled-coil region" evidence="4">
    <location>
        <begin position="617"/>
        <end position="665"/>
    </location>
</feature>
<proteinExistence type="predicted"/>
<feature type="compositionally biased region" description="Basic and acidic residues" evidence="5">
    <location>
        <begin position="192"/>
        <end position="203"/>
    </location>
</feature>
<dbReference type="Gene3D" id="1.25.40.20">
    <property type="entry name" value="Ankyrin repeat-containing domain"/>
    <property type="match status" value="1"/>
</dbReference>
<accession>A0A1Q9EUW4</accession>
<evidence type="ECO:0000256" key="2">
    <source>
        <dbReference type="ARBA" id="ARBA00023043"/>
    </source>
</evidence>
<dbReference type="InterPro" id="IPR019734">
    <property type="entry name" value="TPR_rpt"/>
</dbReference>
<feature type="compositionally biased region" description="Basic and acidic residues" evidence="5">
    <location>
        <begin position="592"/>
        <end position="605"/>
    </location>
</feature>
<dbReference type="OMA" id="HASAFHC"/>
<dbReference type="Proteomes" id="UP000186817">
    <property type="component" value="Unassembled WGS sequence"/>
</dbReference>
<keyword evidence="7" id="KW-1185">Reference proteome</keyword>
<feature type="coiled-coil region" evidence="4">
    <location>
        <begin position="746"/>
        <end position="826"/>
    </location>
</feature>
<evidence type="ECO:0000256" key="3">
    <source>
        <dbReference type="PROSITE-ProRule" id="PRU00023"/>
    </source>
</evidence>
<feature type="coiled-coil region" evidence="4">
    <location>
        <begin position="95"/>
        <end position="129"/>
    </location>
</feature>
<dbReference type="PANTHER" id="PTHR24198">
    <property type="entry name" value="ANKYRIN REPEAT AND PROTEIN KINASE DOMAIN-CONTAINING PROTEIN"/>
    <property type="match status" value="1"/>
</dbReference>
<evidence type="ECO:0000256" key="5">
    <source>
        <dbReference type="SAM" id="MobiDB-lite"/>
    </source>
</evidence>
<dbReference type="SMART" id="SM00028">
    <property type="entry name" value="TPR"/>
    <property type="match status" value="3"/>
</dbReference>
<dbReference type="InterPro" id="IPR002110">
    <property type="entry name" value="Ankyrin_rpt"/>
</dbReference>
<reference evidence="6 7" key="1">
    <citation type="submission" date="2016-02" db="EMBL/GenBank/DDBJ databases">
        <title>Genome analysis of coral dinoflagellate symbionts highlights evolutionary adaptations to a symbiotic lifestyle.</title>
        <authorList>
            <person name="Aranda M."/>
            <person name="Li Y."/>
            <person name="Liew Y.J."/>
            <person name="Baumgarten S."/>
            <person name="Simakov O."/>
            <person name="Wilson M."/>
            <person name="Piel J."/>
            <person name="Ashoor H."/>
            <person name="Bougouffa S."/>
            <person name="Bajic V.B."/>
            <person name="Ryu T."/>
            <person name="Ravasi T."/>
            <person name="Bayer T."/>
            <person name="Micklem G."/>
            <person name="Kim H."/>
            <person name="Bhak J."/>
            <person name="Lajeunesse T.C."/>
            <person name="Voolstra C.R."/>
        </authorList>
    </citation>
    <scope>NUCLEOTIDE SEQUENCE [LARGE SCALE GENOMIC DNA]</scope>
    <source>
        <strain evidence="6 7">CCMP2467</strain>
    </source>
</reference>
<evidence type="ECO:0000313" key="6">
    <source>
        <dbReference type="EMBL" id="OLQ11197.1"/>
    </source>
</evidence>
<feature type="coiled-coil region" evidence="4">
    <location>
        <begin position="1079"/>
        <end position="1106"/>
    </location>
</feature>
<feature type="region of interest" description="Disordered" evidence="5">
    <location>
        <begin position="581"/>
        <end position="607"/>
    </location>
</feature>
<gene>
    <name evidence="6" type="ORF">AK812_SmicGene4994</name>
</gene>
<keyword evidence="1" id="KW-0677">Repeat</keyword>
<keyword evidence="2 3" id="KW-0040">ANK repeat</keyword>
<evidence type="ECO:0000256" key="4">
    <source>
        <dbReference type="SAM" id="Coils"/>
    </source>
</evidence>
<feature type="compositionally biased region" description="Basic and acidic residues" evidence="5">
    <location>
        <begin position="266"/>
        <end position="291"/>
    </location>
</feature>
<dbReference type="PROSITE" id="PS50088">
    <property type="entry name" value="ANK_REPEAT"/>
    <property type="match status" value="1"/>
</dbReference>
<dbReference type="PROSITE" id="PS50297">
    <property type="entry name" value="ANK_REP_REGION"/>
    <property type="match status" value="1"/>
</dbReference>
<name>A0A1Q9EUW4_SYMMI</name>
<organism evidence="6 7">
    <name type="scientific">Symbiodinium microadriaticum</name>
    <name type="common">Dinoflagellate</name>
    <name type="synonym">Zooxanthella microadriatica</name>
    <dbReference type="NCBI Taxonomy" id="2951"/>
    <lineage>
        <taxon>Eukaryota</taxon>
        <taxon>Sar</taxon>
        <taxon>Alveolata</taxon>
        <taxon>Dinophyceae</taxon>
        <taxon>Suessiales</taxon>
        <taxon>Symbiodiniaceae</taxon>
        <taxon>Symbiodinium</taxon>
    </lineage>
</organism>
<feature type="repeat" description="ANK" evidence="3">
    <location>
        <begin position="1277"/>
        <end position="1309"/>
    </location>
</feature>
<dbReference type="Gene3D" id="1.25.40.10">
    <property type="entry name" value="Tetratricopeptide repeat domain"/>
    <property type="match status" value="1"/>
</dbReference>
<keyword evidence="4" id="KW-0175">Coiled coil</keyword>
<dbReference type="OrthoDB" id="539213at2759"/>
<dbReference type="InterPro" id="IPR011990">
    <property type="entry name" value="TPR-like_helical_dom_sf"/>
</dbReference>
<dbReference type="SUPFAM" id="SSF48403">
    <property type="entry name" value="Ankyrin repeat"/>
    <property type="match status" value="1"/>
</dbReference>
<evidence type="ECO:0000313" key="7">
    <source>
        <dbReference type="Proteomes" id="UP000186817"/>
    </source>
</evidence>
<dbReference type="PANTHER" id="PTHR24198:SF165">
    <property type="entry name" value="ANKYRIN REPEAT-CONTAINING PROTEIN-RELATED"/>
    <property type="match status" value="1"/>
</dbReference>
<feature type="region of interest" description="Disordered" evidence="5">
    <location>
        <begin position="266"/>
        <end position="299"/>
    </location>
</feature>
<evidence type="ECO:0000256" key="1">
    <source>
        <dbReference type="ARBA" id="ARBA00022737"/>
    </source>
</evidence>
<protein>
    <submittedName>
        <fullName evidence="6">Uncharacterized protein</fullName>
    </submittedName>
</protein>
<dbReference type="EMBL" id="LSRX01000063">
    <property type="protein sequence ID" value="OLQ11197.1"/>
    <property type="molecule type" value="Genomic_DNA"/>
</dbReference>
<feature type="region of interest" description="Disordered" evidence="5">
    <location>
        <begin position="192"/>
        <end position="222"/>
    </location>
</feature>